<name>A0A317VR73_9EURO</name>
<dbReference type="AlphaFoldDB" id="A0A317VR73"/>
<keyword evidence="2" id="KW-1185">Reference proteome</keyword>
<organism evidence="1 2">
    <name type="scientific">Aspergillus heteromorphus CBS 117.55</name>
    <dbReference type="NCBI Taxonomy" id="1448321"/>
    <lineage>
        <taxon>Eukaryota</taxon>
        <taxon>Fungi</taxon>
        <taxon>Dikarya</taxon>
        <taxon>Ascomycota</taxon>
        <taxon>Pezizomycotina</taxon>
        <taxon>Eurotiomycetes</taxon>
        <taxon>Eurotiomycetidae</taxon>
        <taxon>Eurotiales</taxon>
        <taxon>Aspergillaceae</taxon>
        <taxon>Aspergillus</taxon>
        <taxon>Aspergillus subgen. Circumdati</taxon>
    </lineage>
</organism>
<protein>
    <submittedName>
        <fullName evidence="1">Uncharacterized protein</fullName>
    </submittedName>
</protein>
<comment type="caution">
    <text evidence="1">The sequence shown here is derived from an EMBL/GenBank/DDBJ whole genome shotgun (WGS) entry which is preliminary data.</text>
</comment>
<evidence type="ECO:0000313" key="1">
    <source>
        <dbReference type="EMBL" id="PWY75392.1"/>
    </source>
</evidence>
<dbReference type="RefSeq" id="XP_025397358.1">
    <property type="nucleotide sequence ID" value="XM_025546767.1"/>
</dbReference>
<dbReference type="EMBL" id="MSFL01000021">
    <property type="protein sequence ID" value="PWY75392.1"/>
    <property type="molecule type" value="Genomic_DNA"/>
</dbReference>
<sequence length="203" mass="22074">MPPVLHQESGCQPPATGRHTAVSAELSLRFPRGDPVALFCATGLAGGPPRRTSDTNLARQMGLHESPTTTLAQCGGIVHIRICIRIRILAAGIVSSTVHTGRCHPECLLSFPAVRWTSKLNHEPYPALVNGERRRPTGTFLDGAGGRRETLLSHINRDQPRHPHGAFPALALRAREAPATQPSQREVVRIGRGHDRMVAIRIE</sequence>
<evidence type="ECO:0000313" key="2">
    <source>
        <dbReference type="Proteomes" id="UP000247233"/>
    </source>
</evidence>
<dbReference type="VEuPathDB" id="FungiDB:BO70DRAFT_398250"/>
<accession>A0A317VR73</accession>
<dbReference type="Proteomes" id="UP000247233">
    <property type="component" value="Unassembled WGS sequence"/>
</dbReference>
<reference evidence="1 2" key="1">
    <citation type="submission" date="2016-12" db="EMBL/GenBank/DDBJ databases">
        <title>The genomes of Aspergillus section Nigri reveals drivers in fungal speciation.</title>
        <authorList>
            <consortium name="DOE Joint Genome Institute"/>
            <person name="Vesth T.C."/>
            <person name="Nybo J."/>
            <person name="Theobald S."/>
            <person name="Brandl J."/>
            <person name="Frisvad J.C."/>
            <person name="Nielsen K.F."/>
            <person name="Lyhne E.K."/>
            <person name="Kogle M.E."/>
            <person name="Kuo A."/>
            <person name="Riley R."/>
            <person name="Clum A."/>
            <person name="Nolan M."/>
            <person name="Lipzen A."/>
            <person name="Salamov A."/>
            <person name="Henrissat B."/>
            <person name="Wiebenga A."/>
            <person name="De Vries R.P."/>
            <person name="Grigoriev I.V."/>
            <person name="Mortensen U.H."/>
            <person name="Andersen M.R."/>
            <person name="Baker S.E."/>
        </authorList>
    </citation>
    <scope>NUCLEOTIDE SEQUENCE [LARGE SCALE GENOMIC DNA]</scope>
    <source>
        <strain evidence="1 2">CBS 117.55</strain>
    </source>
</reference>
<gene>
    <name evidence="1" type="ORF">BO70DRAFT_398250</name>
</gene>
<dbReference type="GeneID" id="37069004"/>
<proteinExistence type="predicted"/>